<proteinExistence type="predicted"/>
<accession>A0A016UPU8</accession>
<sequence length="80" mass="9202">MLSTSTVNIIQLGMGFFFNFFAFNSQGFIEEPVIESSASRQNINVHAGYYRPRPEKRVQRPFYDIICTVGISVSRRFTIC</sequence>
<organism evidence="1 2">
    <name type="scientific">Ancylostoma ceylanicum</name>
    <dbReference type="NCBI Taxonomy" id="53326"/>
    <lineage>
        <taxon>Eukaryota</taxon>
        <taxon>Metazoa</taxon>
        <taxon>Ecdysozoa</taxon>
        <taxon>Nematoda</taxon>
        <taxon>Chromadorea</taxon>
        <taxon>Rhabditida</taxon>
        <taxon>Rhabditina</taxon>
        <taxon>Rhabditomorpha</taxon>
        <taxon>Strongyloidea</taxon>
        <taxon>Ancylostomatidae</taxon>
        <taxon>Ancylostomatinae</taxon>
        <taxon>Ancylostoma</taxon>
    </lineage>
</organism>
<evidence type="ECO:0000313" key="1">
    <source>
        <dbReference type="EMBL" id="EYC17429.1"/>
    </source>
</evidence>
<gene>
    <name evidence="1" type="primary">Acey_s0030.g2045</name>
    <name evidence="1" type="ORF">Y032_0030g2045</name>
</gene>
<keyword evidence="2" id="KW-1185">Reference proteome</keyword>
<name>A0A016UPU8_9BILA</name>
<dbReference type="OrthoDB" id="78663at2759"/>
<reference evidence="2" key="1">
    <citation type="journal article" date="2015" name="Nat. Genet.">
        <title>The genome and transcriptome of the zoonotic hookworm Ancylostoma ceylanicum identify infection-specific gene families.</title>
        <authorList>
            <person name="Schwarz E.M."/>
            <person name="Hu Y."/>
            <person name="Antoshechkin I."/>
            <person name="Miller M.M."/>
            <person name="Sternberg P.W."/>
            <person name="Aroian R.V."/>
        </authorList>
    </citation>
    <scope>NUCLEOTIDE SEQUENCE</scope>
    <source>
        <strain evidence="2">HY135</strain>
    </source>
</reference>
<dbReference type="AlphaFoldDB" id="A0A016UPU8"/>
<dbReference type="Proteomes" id="UP000024635">
    <property type="component" value="Unassembled WGS sequence"/>
</dbReference>
<evidence type="ECO:0000313" key="2">
    <source>
        <dbReference type="Proteomes" id="UP000024635"/>
    </source>
</evidence>
<protein>
    <submittedName>
        <fullName evidence="1">Uncharacterized protein</fullName>
    </submittedName>
</protein>
<dbReference type="EMBL" id="JARK01001366">
    <property type="protein sequence ID" value="EYC17429.1"/>
    <property type="molecule type" value="Genomic_DNA"/>
</dbReference>
<comment type="caution">
    <text evidence="1">The sequence shown here is derived from an EMBL/GenBank/DDBJ whole genome shotgun (WGS) entry which is preliminary data.</text>
</comment>